<feature type="compositionally biased region" description="Low complexity" evidence="1">
    <location>
        <begin position="248"/>
        <end position="269"/>
    </location>
</feature>
<feature type="compositionally biased region" description="Polar residues" evidence="1">
    <location>
        <begin position="128"/>
        <end position="151"/>
    </location>
</feature>
<reference evidence="2" key="1">
    <citation type="submission" date="2021-01" db="EMBL/GenBank/DDBJ databases">
        <authorList>
            <person name="Corre E."/>
            <person name="Pelletier E."/>
            <person name="Niang G."/>
            <person name="Scheremetjew M."/>
            <person name="Finn R."/>
            <person name="Kale V."/>
            <person name="Holt S."/>
            <person name="Cochrane G."/>
            <person name="Meng A."/>
            <person name="Brown T."/>
            <person name="Cohen L."/>
        </authorList>
    </citation>
    <scope>NUCLEOTIDE SEQUENCE</scope>
    <source>
        <strain evidence="2">CCMP3278</strain>
    </source>
</reference>
<feature type="compositionally biased region" description="Acidic residues" evidence="1">
    <location>
        <begin position="90"/>
        <end position="99"/>
    </location>
</feature>
<dbReference type="EMBL" id="HBFP01001489">
    <property type="protein sequence ID" value="CAD8816700.1"/>
    <property type="molecule type" value="Transcribed_RNA"/>
</dbReference>
<protein>
    <submittedName>
        <fullName evidence="2">Uncharacterized protein</fullName>
    </submittedName>
</protein>
<feature type="compositionally biased region" description="Polar residues" evidence="1">
    <location>
        <begin position="186"/>
        <end position="197"/>
    </location>
</feature>
<feature type="compositionally biased region" description="Basic and acidic residues" evidence="1">
    <location>
        <begin position="224"/>
        <end position="243"/>
    </location>
</feature>
<feature type="compositionally biased region" description="Low complexity" evidence="1">
    <location>
        <begin position="45"/>
        <end position="58"/>
    </location>
</feature>
<organism evidence="2">
    <name type="scientific">Timspurckia oligopyrenoides</name>
    <dbReference type="NCBI Taxonomy" id="708627"/>
    <lineage>
        <taxon>Eukaryota</taxon>
        <taxon>Rhodophyta</taxon>
        <taxon>Bangiophyceae</taxon>
        <taxon>Porphyridiales</taxon>
        <taxon>Porphyridiaceae</taxon>
        <taxon>Timspurckia</taxon>
    </lineage>
</organism>
<gene>
    <name evidence="2" type="ORF">TOLI1172_LOCUS1088</name>
</gene>
<name>A0A7S0ZBI7_9RHOD</name>
<dbReference type="AlphaFoldDB" id="A0A7S0ZBI7"/>
<accession>A0A7S0ZBI7</accession>
<feature type="region of interest" description="Disordered" evidence="1">
    <location>
        <begin position="1"/>
        <end position="274"/>
    </location>
</feature>
<sequence>MEKGIQGTPESPASDNMTPVNGNELGSSIFKPLSPQLSHLGGSGESSNLVASLSSSGSDIFRLRSAPPLSSTRPRPIQDAFPEDSKRFEDDDESDEETNEPIVRLKSAPAVEIDFRSQSSNESRSVSFTQYGTPGTSARTAPTGSLANLSQSHREADVFRGGTASRSQSVRRSGAVLMSSRHESFNHQFSRNNNSVNIPEPLDLRKFDDSDKEDDETSHALSRTAKEAGRQDRLRARNTDVRAELYQSATSISGSSTTPTSTRRSGRLSLQLNGESIERKSNKFIGKLKQMVKSLKVESGK</sequence>
<proteinExistence type="predicted"/>
<evidence type="ECO:0000313" key="2">
    <source>
        <dbReference type="EMBL" id="CAD8816700.1"/>
    </source>
</evidence>
<evidence type="ECO:0000256" key="1">
    <source>
        <dbReference type="SAM" id="MobiDB-lite"/>
    </source>
</evidence>
<feature type="compositionally biased region" description="Low complexity" evidence="1">
    <location>
        <begin position="117"/>
        <end position="127"/>
    </location>
</feature>
<feature type="compositionally biased region" description="Polar residues" evidence="1">
    <location>
        <begin position="8"/>
        <end position="26"/>
    </location>
</feature>